<evidence type="ECO:0000313" key="9">
    <source>
        <dbReference type="EMBL" id="HGT48527.1"/>
    </source>
</evidence>
<proteinExistence type="predicted"/>
<evidence type="ECO:0000256" key="7">
    <source>
        <dbReference type="SAM" id="Phobius"/>
    </source>
</evidence>
<protein>
    <recommendedName>
        <fullName evidence="8">Polysaccharide chain length determinant N-terminal domain-containing protein</fullName>
    </recommendedName>
</protein>
<evidence type="ECO:0000256" key="2">
    <source>
        <dbReference type="ARBA" id="ARBA00022475"/>
    </source>
</evidence>
<dbReference type="EMBL" id="DSVI01000018">
    <property type="protein sequence ID" value="HGT48527.1"/>
    <property type="molecule type" value="Genomic_DNA"/>
</dbReference>
<comment type="caution">
    <text evidence="9">The sequence shown here is derived from an EMBL/GenBank/DDBJ whole genome shotgun (WGS) entry which is preliminary data.</text>
</comment>
<comment type="subcellular location">
    <subcellularLocation>
        <location evidence="1">Cell membrane</location>
        <topology evidence="1">Multi-pass membrane protein</topology>
    </subcellularLocation>
</comment>
<gene>
    <name evidence="9" type="ORF">ENS56_10860</name>
</gene>
<dbReference type="AlphaFoldDB" id="A0A832DJE2"/>
<feature type="transmembrane region" description="Helical" evidence="7">
    <location>
        <begin position="17"/>
        <end position="38"/>
    </location>
</feature>
<keyword evidence="2" id="KW-1003">Cell membrane</keyword>
<name>A0A832DJE2_9BACT</name>
<dbReference type="GO" id="GO:0005886">
    <property type="term" value="C:plasma membrane"/>
    <property type="evidence" value="ECO:0007669"/>
    <property type="project" value="UniProtKB-SubCell"/>
</dbReference>
<evidence type="ECO:0000259" key="8">
    <source>
        <dbReference type="Pfam" id="PF02706"/>
    </source>
</evidence>
<dbReference type="Pfam" id="PF02706">
    <property type="entry name" value="Wzz"/>
    <property type="match status" value="1"/>
</dbReference>
<dbReference type="InterPro" id="IPR003856">
    <property type="entry name" value="LPS_length_determ_N"/>
</dbReference>
<feature type="transmembrane region" description="Helical" evidence="7">
    <location>
        <begin position="346"/>
        <end position="367"/>
    </location>
</feature>
<evidence type="ECO:0000256" key="5">
    <source>
        <dbReference type="ARBA" id="ARBA00023136"/>
    </source>
</evidence>
<organism evidence="9">
    <name type="scientific">Ignavibacterium album</name>
    <dbReference type="NCBI Taxonomy" id="591197"/>
    <lineage>
        <taxon>Bacteria</taxon>
        <taxon>Pseudomonadati</taxon>
        <taxon>Ignavibacteriota</taxon>
        <taxon>Ignavibacteria</taxon>
        <taxon>Ignavibacteriales</taxon>
        <taxon>Ignavibacteriaceae</taxon>
        <taxon>Ignavibacterium</taxon>
    </lineage>
</organism>
<keyword evidence="3 7" id="KW-0812">Transmembrane</keyword>
<feature type="domain" description="Polysaccharide chain length determinant N-terminal" evidence="8">
    <location>
        <begin position="1"/>
        <end position="100"/>
    </location>
</feature>
<keyword evidence="4 7" id="KW-1133">Transmembrane helix</keyword>
<dbReference type="PANTHER" id="PTHR32309">
    <property type="entry name" value="TYROSINE-PROTEIN KINASE"/>
    <property type="match status" value="1"/>
</dbReference>
<evidence type="ECO:0000256" key="4">
    <source>
        <dbReference type="ARBA" id="ARBA00022989"/>
    </source>
</evidence>
<feature type="coiled-coil region" evidence="6">
    <location>
        <begin position="191"/>
        <end position="269"/>
    </location>
</feature>
<reference evidence="9" key="1">
    <citation type="journal article" date="2020" name="mSystems">
        <title>Genome- and Community-Level Interaction Insights into Carbon Utilization and Element Cycling Functions of Hydrothermarchaeota in Hydrothermal Sediment.</title>
        <authorList>
            <person name="Zhou Z."/>
            <person name="Liu Y."/>
            <person name="Xu W."/>
            <person name="Pan J."/>
            <person name="Luo Z.H."/>
            <person name="Li M."/>
        </authorList>
    </citation>
    <scope>NUCLEOTIDE SEQUENCE [LARGE SCALE GENOMIC DNA]</scope>
    <source>
        <strain evidence="9">SpSt-500</strain>
    </source>
</reference>
<evidence type="ECO:0000256" key="6">
    <source>
        <dbReference type="SAM" id="Coils"/>
    </source>
</evidence>
<keyword evidence="5 7" id="KW-0472">Membrane</keyword>
<dbReference type="InterPro" id="IPR050445">
    <property type="entry name" value="Bact_polysacc_biosynth/exp"/>
</dbReference>
<accession>A0A832DJE2</accession>
<keyword evidence="6" id="KW-0175">Coiled coil</keyword>
<dbReference type="PANTHER" id="PTHR32309:SF13">
    <property type="entry name" value="FERRIC ENTEROBACTIN TRANSPORT PROTEIN FEPE"/>
    <property type="match status" value="1"/>
</dbReference>
<evidence type="ECO:0000256" key="1">
    <source>
        <dbReference type="ARBA" id="ARBA00004651"/>
    </source>
</evidence>
<dbReference type="GO" id="GO:0004713">
    <property type="term" value="F:protein tyrosine kinase activity"/>
    <property type="evidence" value="ECO:0007669"/>
    <property type="project" value="TreeGrafter"/>
</dbReference>
<sequence>MDFHTIVHTILVNWKRIISVTILSMILLFLIFMFVYPITYTSSVTILPPERKKDFGLGGLLGSGSDLSSLSLGTLSIASSEIYIQILKSRTVSEFVVNKLKLKEKFNVDTEQEAVGKLQNMISTDLNKEGIVKLSVDVTSGLFPSILSNKDSLKSEAQLIAKTLIEGLDFVNNSKISNKSKRTRIYLEGQLELTKATLDSVEKALVEFQQKNKTVSLPEQMKSSLEAAAKLKSEITRIEIEMSLLKNDVTEENKYFNSLKKQLEELRNQYYKFDTDRIDYLVSFKNAPELGREFSSLYREVRIQNEIYVMLQQMYYKEKIQEKRDLPTVDILDEPIKPDKPSSPRMIFSSVIGGIFIFIGLSAFYIYKESLLSKAKALNR</sequence>
<evidence type="ECO:0000256" key="3">
    <source>
        <dbReference type="ARBA" id="ARBA00022692"/>
    </source>
</evidence>